<evidence type="ECO:0000256" key="4">
    <source>
        <dbReference type="ARBA" id="ARBA00023136"/>
    </source>
</evidence>
<dbReference type="Proteomes" id="UP000092743">
    <property type="component" value="Chromosome"/>
</dbReference>
<keyword evidence="3 5" id="KW-1133">Transmembrane helix</keyword>
<evidence type="ECO:0000313" key="8">
    <source>
        <dbReference type="Proteomes" id="UP000092743"/>
    </source>
</evidence>
<gene>
    <name evidence="7" type="ORF">BT246_08690</name>
</gene>
<protein>
    <submittedName>
        <fullName evidence="7">Permease</fullName>
    </submittedName>
</protein>
<feature type="transmembrane region" description="Helical" evidence="5">
    <location>
        <begin position="20"/>
        <end position="41"/>
    </location>
</feature>
<dbReference type="Pfam" id="PF06271">
    <property type="entry name" value="RDD"/>
    <property type="match status" value="1"/>
</dbReference>
<evidence type="ECO:0000256" key="2">
    <source>
        <dbReference type="ARBA" id="ARBA00022692"/>
    </source>
</evidence>
<sequence>MTGLYGIYNCAYRLFDIDDLFLNTLGGVIGFIIAPIFTYFLPKTNELDSHIDLETKPVGFIRRLIAMQIDWIFLSIVVPVVKNKGNSFFVSNMQSYTNMYELIFITCSILIYFIIIPYFTNGKTIGKALLRIHLKGKSDRITLKELFIRYGIFYFALGGINYILSSSSMLNHTEPLVLLVTLLFLFIINGLFIIHVLLHVFSRDKLLFYEHISHTRNAITLKKADK</sequence>
<evidence type="ECO:0000256" key="1">
    <source>
        <dbReference type="ARBA" id="ARBA00004141"/>
    </source>
</evidence>
<dbReference type="GO" id="GO:0016020">
    <property type="term" value="C:membrane"/>
    <property type="evidence" value="ECO:0007669"/>
    <property type="project" value="UniProtKB-SubCell"/>
</dbReference>
<keyword evidence="4 5" id="KW-0472">Membrane</keyword>
<dbReference type="InterPro" id="IPR053150">
    <property type="entry name" value="Teicoplanin_resist-assoc"/>
</dbReference>
<evidence type="ECO:0000256" key="3">
    <source>
        <dbReference type="ARBA" id="ARBA00022989"/>
    </source>
</evidence>
<feature type="transmembrane region" description="Helical" evidence="5">
    <location>
        <begin position="141"/>
        <end position="164"/>
    </location>
</feature>
<evidence type="ECO:0000313" key="7">
    <source>
        <dbReference type="EMBL" id="ANS46288.1"/>
    </source>
</evidence>
<keyword evidence="2 5" id="KW-0812">Transmembrane</keyword>
<feature type="transmembrane region" description="Helical" evidence="5">
    <location>
        <begin position="102"/>
        <end position="120"/>
    </location>
</feature>
<proteinExistence type="predicted"/>
<dbReference type="PANTHER" id="PTHR36834:SF1">
    <property type="entry name" value="INTEGRAL MEMBRANE PROTEIN"/>
    <property type="match status" value="1"/>
</dbReference>
<evidence type="ECO:0000256" key="5">
    <source>
        <dbReference type="SAM" id="Phobius"/>
    </source>
</evidence>
<reference evidence="7 8" key="1">
    <citation type="submission" date="2016-04" db="EMBL/GenBank/DDBJ databases">
        <title>High quality genome of the nematocidal Bacillus thuringiensis MYBT18246.</title>
        <authorList>
            <person name="Hollensteiner J."/>
            <person name="Poehlein A."/>
            <person name="Sproeer C."/>
            <person name="Bunk B."/>
            <person name="Rosenstiel P."/>
            <person name="Schulenburg H."/>
            <person name="Liesegang H."/>
        </authorList>
    </citation>
    <scope>NUCLEOTIDE SEQUENCE [LARGE SCALE GENOMIC DNA]</scope>
    <source>
        <strain evidence="7 8">MYBT18246</strain>
    </source>
</reference>
<feature type="transmembrane region" description="Helical" evidence="5">
    <location>
        <begin position="61"/>
        <end position="82"/>
    </location>
</feature>
<dbReference type="AlphaFoldDB" id="A0A9W3S7A2"/>
<feature type="domain" description="RDD" evidence="6">
    <location>
        <begin position="59"/>
        <end position="193"/>
    </location>
</feature>
<name>A0A9W3S7A2_BACTU</name>
<evidence type="ECO:0000259" key="6">
    <source>
        <dbReference type="Pfam" id="PF06271"/>
    </source>
</evidence>
<accession>A0A9W3S7A2</accession>
<dbReference type="EMBL" id="CP015350">
    <property type="protein sequence ID" value="ANS46288.1"/>
    <property type="molecule type" value="Genomic_DNA"/>
</dbReference>
<dbReference type="PANTHER" id="PTHR36834">
    <property type="entry name" value="MEMBRANE PROTEIN-RELATED"/>
    <property type="match status" value="1"/>
</dbReference>
<comment type="subcellular location">
    <subcellularLocation>
        <location evidence="1">Membrane</location>
        <topology evidence="1">Multi-pass membrane protein</topology>
    </subcellularLocation>
</comment>
<dbReference type="InterPro" id="IPR010432">
    <property type="entry name" value="RDD"/>
</dbReference>
<feature type="transmembrane region" description="Helical" evidence="5">
    <location>
        <begin position="176"/>
        <end position="198"/>
    </location>
</feature>
<organism evidence="7 8">
    <name type="scientific">Bacillus thuringiensis</name>
    <dbReference type="NCBI Taxonomy" id="1428"/>
    <lineage>
        <taxon>Bacteria</taxon>
        <taxon>Bacillati</taxon>
        <taxon>Bacillota</taxon>
        <taxon>Bacilli</taxon>
        <taxon>Bacillales</taxon>
        <taxon>Bacillaceae</taxon>
        <taxon>Bacillus</taxon>
        <taxon>Bacillus cereus group</taxon>
    </lineage>
</organism>